<keyword evidence="1" id="KW-0808">Transferase</keyword>
<keyword evidence="2" id="KW-1185">Reference proteome</keyword>
<reference evidence="1 2" key="1">
    <citation type="submission" date="2010-12" db="EMBL/GenBank/DDBJ databases">
        <title>Complete sequence of Desulfurispirillum indicum S5.</title>
        <authorList>
            <consortium name="US DOE Joint Genome Institute"/>
            <person name="Lucas S."/>
            <person name="Copeland A."/>
            <person name="Lapidus A."/>
            <person name="Cheng J.-F."/>
            <person name="Goodwin L."/>
            <person name="Pitluck S."/>
            <person name="Chertkov O."/>
            <person name="Held B."/>
            <person name="Detter J.C."/>
            <person name="Han C."/>
            <person name="Tapia R."/>
            <person name="Land M."/>
            <person name="Hauser L."/>
            <person name="Kyrpides N."/>
            <person name="Ivanova N."/>
            <person name="Mikhailova N."/>
            <person name="Haggblom M."/>
            <person name="Rauschenbach I."/>
            <person name="Bini E."/>
            <person name="Woyke T."/>
        </authorList>
    </citation>
    <scope>NUCLEOTIDE SEQUENCE [LARGE SCALE GENOMIC DNA]</scope>
    <source>
        <strain evidence="2">ATCC BAA-1389 / DSM 22839 / S5</strain>
    </source>
</reference>
<dbReference type="STRING" id="653733.Selin_1431"/>
<sequence>MKNIDLHVQLFEFKNLKDCIKVIITANRGKYVISVIDEDSGNTLPEKLIRDDIDSAIEESVKIIKS</sequence>
<dbReference type="GO" id="GO:0016301">
    <property type="term" value="F:kinase activity"/>
    <property type="evidence" value="ECO:0007669"/>
    <property type="project" value="UniProtKB-KW"/>
</dbReference>
<gene>
    <name evidence="1" type="ordered locus">Selin_1431</name>
</gene>
<organism evidence="1 2">
    <name type="scientific">Desulfurispirillum indicum (strain ATCC BAA-1389 / DSM 22839 / S5)</name>
    <dbReference type="NCBI Taxonomy" id="653733"/>
    <lineage>
        <taxon>Bacteria</taxon>
        <taxon>Pseudomonadati</taxon>
        <taxon>Chrysiogenota</taxon>
        <taxon>Chrysiogenia</taxon>
        <taxon>Chrysiogenales</taxon>
        <taxon>Chrysiogenaceae</taxon>
        <taxon>Desulfurispirillum</taxon>
    </lineage>
</organism>
<keyword evidence="1" id="KW-0418">Kinase</keyword>
<dbReference type="HOGENOM" id="CLU_2824077_0_0_0"/>
<dbReference type="InParanoid" id="E6W6C9"/>
<dbReference type="AlphaFoldDB" id="E6W6C9"/>
<name>E6W6C9_DESIS</name>
<evidence type="ECO:0000313" key="1">
    <source>
        <dbReference type="EMBL" id="ADU66165.1"/>
    </source>
</evidence>
<dbReference type="KEGG" id="din:Selin_1431"/>
<dbReference type="Proteomes" id="UP000002572">
    <property type="component" value="Chromosome"/>
</dbReference>
<accession>E6W6C9</accession>
<protein>
    <submittedName>
        <fullName evidence="1">Sensory transduction histidine kinase</fullName>
    </submittedName>
</protein>
<dbReference type="RefSeq" id="WP_013506046.1">
    <property type="nucleotide sequence ID" value="NC_014836.1"/>
</dbReference>
<proteinExistence type="predicted"/>
<dbReference type="EMBL" id="CP002432">
    <property type="protein sequence ID" value="ADU66165.1"/>
    <property type="molecule type" value="Genomic_DNA"/>
</dbReference>
<evidence type="ECO:0000313" key="2">
    <source>
        <dbReference type="Proteomes" id="UP000002572"/>
    </source>
</evidence>